<sequence>METEARMSRKAWARATDASDLVHGEVISLRTTVLGQISKIRELQAADRRRQTVISELLRMDHRRSTETLESRTALQGQITALQGQVTALQTQIATLPGQQGLAGDPTQLE</sequence>
<dbReference type="EMBL" id="BKCJ011248853">
    <property type="protein sequence ID" value="GFD09917.1"/>
    <property type="molecule type" value="Genomic_DNA"/>
</dbReference>
<organism evidence="1">
    <name type="scientific">Tanacetum cinerariifolium</name>
    <name type="common">Dalmatian daisy</name>
    <name type="synonym">Chrysanthemum cinerariifolium</name>
    <dbReference type="NCBI Taxonomy" id="118510"/>
    <lineage>
        <taxon>Eukaryota</taxon>
        <taxon>Viridiplantae</taxon>
        <taxon>Streptophyta</taxon>
        <taxon>Embryophyta</taxon>
        <taxon>Tracheophyta</taxon>
        <taxon>Spermatophyta</taxon>
        <taxon>Magnoliopsida</taxon>
        <taxon>eudicotyledons</taxon>
        <taxon>Gunneridae</taxon>
        <taxon>Pentapetalae</taxon>
        <taxon>asterids</taxon>
        <taxon>campanulids</taxon>
        <taxon>Asterales</taxon>
        <taxon>Asteraceae</taxon>
        <taxon>Asteroideae</taxon>
        <taxon>Anthemideae</taxon>
        <taxon>Anthemidinae</taxon>
        <taxon>Tanacetum</taxon>
    </lineage>
</organism>
<dbReference type="AlphaFoldDB" id="A0A699TID6"/>
<feature type="non-terminal residue" evidence="1">
    <location>
        <position position="110"/>
    </location>
</feature>
<protein>
    <submittedName>
        <fullName evidence="1">Uncharacterized protein</fullName>
    </submittedName>
</protein>
<reference evidence="1" key="1">
    <citation type="journal article" date="2019" name="Sci. Rep.">
        <title>Draft genome of Tanacetum cinerariifolium, the natural source of mosquito coil.</title>
        <authorList>
            <person name="Yamashiro T."/>
            <person name="Shiraishi A."/>
            <person name="Satake H."/>
            <person name="Nakayama K."/>
        </authorList>
    </citation>
    <scope>NUCLEOTIDE SEQUENCE</scope>
</reference>
<proteinExistence type="predicted"/>
<gene>
    <name evidence="1" type="ORF">Tci_881886</name>
</gene>
<accession>A0A699TID6</accession>
<evidence type="ECO:0000313" key="1">
    <source>
        <dbReference type="EMBL" id="GFD09917.1"/>
    </source>
</evidence>
<comment type="caution">
    <text evidence="1">The sequence shown here is derived from an EMBL/GenBank/DDBJ whole genome shotgun (WGS) entry which is preliminary data.</text>
</comment>
<name>A0A699TID6_TANCI</name>